<protein>
    <submittedName>
        <fullName evidence="3">Copper amine oxidase</fullName>
    </submittedName>
</protein>
<name>A0A0M1N3V6_9BACL</name>
<feature type="chain" id="PRO_5005619874" evidence="1">
    <location>
        <begin position="23"/>
        <end position="386"/>
    </location>
</feature>
<comment type="caution">
    <text evidence="3">The sequence shown here is derived from an EMBL/GenBank/DDBJ whole genome shotgun (WGS) entry which is preliminary data.</text>
</comment>
<dbReference type="InterPro" id="IPR012854">
    <property type="entry name" value="Cu_amine_oxidase-like_N"/>
</dbReference>
<dbReference type="PATRIC" id="fig|1705565.3.peg.775"/>
<organism evidence="3 4">
    <name type="scientific">Paenibacillus solani</name>
    <dbReference type="NCBI Taxonomy" id="1705565"/>
    <lineage>
        <taxon>Bacteria</taxon>
        <taxon>Bacillati</taxon>
        <taxon>Bacillota</taxon>
        <taxon>Bacilli</taxon>
        <taxon>Bacillales</taxon>
        <taxon>Paenibacillaceae</taxon>
        <taxon>Paenibacillus</taxon>
    </lineage>
</organism>
<dbReference type="OrthoDB" id="1954422at2"/>
<evidence type="ECO:0000259" key="2">
    <source>
        <dbReference type="Pfam" id="PF07833"/>
    </source>
</evidence>
<dbReference type="EMBL" id="LIUT01000006">
    <property type="protein sequence ID" value="KOR76838.1"/>
    <property type="molecule type" value="Genomic_DNA"/>
</dbReference>
<keyword evidence="4" id="KW-1185">Reference proteome</keyword>
<feature type="domain" description="Copper amine oxidase-like N-terminal" evidence="2">
    <location>
        <begin position="35"/>
        <end position="141"/>
    </location>
</feature>
<reference evidence="4" key="1">
    <citation type="submission" date="2015-08" db="EMBL/GenBank/DDBJ databases">
        <title>Genome sequencing project for genomic taxonomy and phylogenomics of Bacillus-like bacteria.</title>
        <authorList>
            <person name="Liu B."/>
            <person name="Wang J."/>
            <person name="Zhu Y."/>
            <person name="Liu G."/>
            <person name="Chen Q."/>
            <person name="Chen Z."/>
            <person name="Lan J."/>
            <person name="Che J."/>
            <person name="Ge C."/>
            <person name="Shi H."/>
            <person name="Pan Z."/>
            <person name="Liu X."/>
        </authorList>
    </citation>
    <scope>NUCLEOTIDE SEQUENCE [LARGE SCALE GENOMIC DNA]</scope>
    <source>
        <strain evidence="4">FJAT-22460</strain>
    </source>
</reference>
<sequence length="386" mass="43544">MNKKIGLLAIALLFLFASAAQAAPAKKQDSIRVYLDNQEIQFQAAPIMKNGVTFVQFRPLFQALDYKVDWNRAKQQVTGTFLDQKLQMTIGQNTAYVNGVKTKLQVAPFTDAGNTLVPLRFVAEATGLPVTWDSKARTIKIDRESAIVDASAKVESLYNIIEKAGNAKDLNAVMTAYHPKSPSYKEIQEEYRDQFKYDLSVSADVWDVTVAGSSIHAFTNVTLDRKSGPFTWDVTLHYEILVKKDASGAWKIYDQNQYETEYFVGDKLLEARPVVPIAEQKALQESIDTQYKGFNEENGPLLMSVIHPDSVFYGMFQESIAEGIFDEVNFMLKAETVQTVFFQGDDAVIYIEESDNADGETIQSTSLYWLKKHEGKWLIYDVLEVE</sequence>
<dbReference type="InterPro" id="IPR036582">
    <property type="entry name" value="Mao_N_sf"/>
</dbReference>
<dbReference type="AlphaFoldDB" id="A0A0M1N3V6"/>
<dbReference type="SUPFAM" id="SSF55383">
    <property type="entry name" value="Copper amine oxidase, domain N"/>
    <property type="match status" value="1"/>
</dbReference>
<feature type="signal peptide" evidence="1">
    <location>
        <begin position="1"/>
        <end position="22"/>
    </location>
</feature>
<dbReference type="RefSeq" id="WP_054404699.1">
    <property type="nucleotide sequence ID" value="NZ_LIUT01000006.1"/>
</dbReference>
<gene>
    <name evidence="3" type="ORF">AM231_23175</name>
</gene>
<dbReference type="Proteomes" id="UP000036932">
    <property type="component" value="Unassembled WGS sequence"/>
</dbReference>
<dbReference type="Pfam" id="PF07833">
    <property type="entry name" value="Cu_amine_oxidN1"/>
    <property type="match status" value="1"/>
</dbReference>
<keyword evidence="1" id="KW-0732">Signal</keyword>
<evidence type="ECO:0000256" key="1">
    <source>
        <dbReference type="SAM" id="SignalP"/>
    </source>
</evidence>
<proteinExistence type="predicted"/>
<accession>A0A0M1N3V6</accession>
<dbReference type="Gene3D" id="3.30.457.10">
    <property type="entry name" value="Copper amine oxidase-like, N-terminal domain"/>
    <property type="match status" value="1"/>
</dbReference>
<evidence type="ECO:0000313" key="3">
    <source>
        <dbReference type="EMBL" id="KOR76838.1"/>
    </source>
</evidence>
<dbReference type="SUPFAM" id="SSF54427">
    <property type="entry name" value="NTF2-like"/>
    <property type="match status" value="2"/>
</dbReference>
<evidence type="ECO:0000313" key="4">
    <source>
        <dbReference type="Proteomes" id="UP000036932"/>
    </source>
</evidence>
<dbReference type="InterPro" id="IPR032710">
    <property type="entry name" value="NTF2-like_dom_sf"/>
</dbReference>